<dbReference type="GO" id="GO:0003993">
    <property type="term" value="F:acid phosphatase activity"/>
    <property type="evidence" value="ECO:0007669"/>
    <property type="project" value="UniProtKB-EC"/>
</dbReference>
<evidence type="ECO:0000313" key="11">
    <source>
        <dbReference type="EMBL" id="SUB80598.1"/>
    </source>
</evidence>
<evidence type="ECO:0000256" key="4">
    <source>
        <dbReference type="ARBA" id="ARBA00012646"/>
    </source>
</evidence>
<organism evidence="11 12">
    <name type="scientific">Segatella buccae</name>
    <dbReference type="NCBI Taxonomy" id="28126"/>
    <lineage>
        <taxon>Bacteria</taxon>
        <taxon>Pseudomonadati</taxon>
        <taxon>Bacteroidota</taxon>
        <taxon>Bacteroidia</taxon>
        <taxon>Bacteroidales</taxon>
        <taxon>Prevotellaceae</taxon>
        <taxon>Segatella</taxon>
    </lineage>
</organism>
<dbReference type="InterPro" id="IPR000326">
    <property type="entry name" value="PAP2/HPO"/>
</dbReference>
<dbReference type="CDD" id="cd03397">
    <property type="entry name" value="PAP2_acid_phosphatase"/>
    <property type="match status" value="1"/>
</dbReference>
<dbReference type="InterPro" id="IPR036938">
    <property type="entry name" value="PAP2/HPO_sf"/>
</dbReference>
<keyword evidence="9" id="KW-0812">Transmembrane</keyword>
<evidence type="ECO:0000256" key="6">
    <source>
        <dbReference type="ARBA" id="ARBA00022764"/>
    </source>
</evidence>
<evidence type="ECO:0000256" key="2">
    <source>
        <dbReference type="ARBA" id="ARBA00004418"/>
    </source>
</evidence>
<reference evidence="11 12" key="1">
    <citation type="submission" date="2018-06" db="EMBL/GenBank/DDBJ databases">
        <authorList>
            <consortium name="Pathogen Informatics"/>
            <person name="Doyle S."/>
        </authorList>
    </citation>
    <scope>NUCLEOTIDE SEQUENCE [LARGE SCALE GENOMIC DNA]</scope>
    <source>
        <strain evidence="11 12">NCTC13063</strain>
    </source>
</reference>
<feature type="transmembrane region" description="Helical" evidence="9">
    <location>
        <begin position="21"/>
        <end position="40"/>
    </location>
</feature>
<keyword evidence="7 8" id="KW-0378">Hydrolase</keyword>
<keyword evidence="9" id="KW-0472">Membrane</keyword>
<keyword evidence="9" id="KW-1133">Transmembrane helix</keyword>
<dbReference type="EC" id="3.1.3.2" evidence="4 8"/>
<evidence type="ECO:0000256" key="3">
    <source>
        <dbReference type="ARBA" id="ARBA00009017"/>
    </source>
</evidence>
<evidence type="ECO:0000256" key="7">
    <source>
        <dbReference type="ARBA" id="ARBA00022801"/>
    </source>
</evidence>
<dbReference type="PIRSF" id="PIRSF000897">
    <property type="entry name" value="Acid_Ptase_ClsA"/>
    <property type="match status" value="1"/>
</dbReference>
<dbReference type="AlphaFoldDB" id="A0AAQ1UIB9"/>
<name>A0AAQ1UIB9_9BACT</name>
<dbReference type="Pfam" id="PF01569">
    <property type="entry name" value="PAP2"/>
    <property type="match status" value="1"/>
</dbReference>
<comment type="subcellular location">
    <subcellularLocation>
        <location evidence="2">Periplasm</location>
    </subcellularLocation>
</comment>
<dbReference type="SUPFAM" id="SSF48317">
    <property type="entry name" value="Acid phosphatase/Vanadium-dependent haloperoxidase"/>
    <property type="match status" value="1"/>
</dbReference>
<comment type="catalytic activity">
    <reaction evidence="1 8">
        <text>a phosphate monoester + H2O = an alcohol + phosphate</text>
        <dbReference type="Rhea" id="RHEA:15017"/>
        <dbReference type="ChEBI" id="CHEBI:15377"/>
        <dbReference type="ChEBI" id="CHEBI:30879"/>
        <dbReference type="ChEBI" id="CHEBI:43474"/>
        <dbReference type="ChEBI" id="CHEBI:67140"/>
        <dbReference type="EC" id="3.1.3.2"/>
    </reaction>
</comment>
<dbReference type="GO" id="GO:0030288">
    <property type="term" value="C:outer membrane-bounded periplasmic space"/>
    <property type="evidence" value="ECO:0007669"/>
    <property type="project" value="InterPro"/>
</dbReference>
<dbReference type="PROSITE" id="PS01157">
    <property type="entry name" value="ACID_PHOSPH_CL_A"/>
    <property type="match status" value="1"/>
</dbReference>
<dbReference type="Proteomes" id="UP000255283">
    <property type="component" value="Unassembled WGS sequence"/>
</dbReference>
<evidence type="ECO:0000256" key="5">
    <source>
        <dbReference type="ARBA" id="ARBA00022729"/>
    </source>
</evidence>
<keyword evidence="6" id="KW-0574">Periplasm</keyword>
<keyword evidence="5" id="KW-0732">Signal</keyword>
<gene>
    <name evidence="11" type="primary">phoC</name>
    <name evidence="11" type="ORF">NCTC13063_01884</name>
</gene>
<accession>A0AAQ1UIB9</accession>
<evidence type="ECO:0000256" key="1">
    <source>
        <dbReference type="ARBA" id="ARBA00000032"/>
    </source>
</evidence>
<evidence type="ECO:0000259" key="10">
    <source>
        <dbReference type="SMART" id="SM00014"/>
    </source>
</evidence>
<dbReference type="PRINTS" id="PR00483">
    <property type="entry name" value="BACPHPHTASE"/>
</dbReference>
<comment type="caution">
    <text evidence="11">The sequence shown here is derived from an EMBL/GenBank/DDBJ whole genome shotgun (WGS) entry which is preliminary data.</text>
</comment>
<comment type="similarity">
    <text evidence="3 8">Belongs to the class A bacterial acid phosphatase family.</text>
</comment>
<sequence>MKGSISNEKQKTQTDKIGNRFRLRRIIVFLFLNCVVGTYAQTESKDVRTHPESYFLKAEDVVNSLELLPAPPEQGSALFKYDEERYLWGKSLRETLRGEQAAADANVEGEGVPQAFSESFGIRISKDQTPEIYRLVLKMREDAGDLSTRLAKKHYMRVRPFAYYNEPTCNPAQQQELASNGSYPSGHTAIGWATALVLAEINVDRQNEILKRGYEMGESRVICGYHFQSDVDAARLVASAVVARLHADKGFVRQLAKAKKEFKHLMKEGKVVLSELRGDSD</sequence>
<proteinExistence type="inferred from homology"/>
<dbReference type="InterPro" id="IPR001011">
    <property type="entry name" value="Acid_Pase_classA_bac"/>
</dbReference>
<evidence type="ECO:0000256" key="8">
    <source>
        <dbReference type="PIRNR" id="PIRNR000897"/>
    </source>
</evidence>
<dbReference type="SMART" id="SM00014">
    <property type="entry name" value="acidPPc"/>
    <property type="match status" value="1"/>
</dbReference>
<evidence type="ECO:0000313" key="12">
    <source>
        <dbReference type="Proteomes" id="UP000255283"/>
    </source>
</evidence>
<dbReference type="RefSeq" id="WP_007411274.1">
    <property type="nucleotide sequence ID" value="NZ_DBFWLE010000029.1"/>
</dbReference>
<dbReference type="InterPro" id="IPR018296">
    <property type="entry name" value="Acid_Pase_classA_bac_CS"/>
</dbReference>
<feature type="domain" description="Phosphatidic acid phosphatase type 2/haloperoxidase" evidence="10">
    <location>
        <begin position="135"/>
        <end position="246"/>
    </location>
</feature>
<evidence type="ECO:0000256" key="9">
    <source>
        <dbReference type="SAM" id="Phobius"/>
    </source>
</evidence>
<dbReference type="EMBL" id="UGTJ01000001">
    <property type="protein sequence ID" value="SUB80598.1"/>
    <property type="molecule type" value="Genomic_DNA"/>
</dbReference>
<protein>
    <recommendedName>
        <fullName evidence="4 8">Acid phosphatase</fullName>
        <ecNumber evidence="4 8">3.1.3.2</ecNumber>
    </recommendedName>
</protein>
<dbReference type="Gene3D" id="1.20.144.10">
    <property type="entry name" value="Phosphatidic acid phosphatase type 2/haloperoxidase"/>
    <property type="match status" value="1"/>
</dbReference>